<keyword evidence="8" id="KW-0931">ER-Golgi transport</keyword>
<dbReference type="InterPro" id="IPR006692">
    <property type="entry name" value="Beta-prop_COPA/B_2nd"/>
</dbReference>
<evidence type="ECO:0000313" key="19">
    <source>
        <dbReference type="EMBL" id="CEP01173.1"/>
    </source>
</evidence>
<evidence type="ECO:0000256" key="2">
    <source>
        <dbReference type="ARBA" id="ARBA00004347"/>
    </source>
</evidence>
<gene>
    <name evidence="19" type="ORF">PBRA_008485</name>
</gene>
<evidence type="ECO:0000256" key="9">
    <source>
        <dbReference type="ARBA" id="ARBA00022927"/>
    </source>
</evidence>
<evidence type="ECO:0000256" key="1">
    <source>
        <dbReference type="ARBA" id="ARBA00004255"/>
    </source>
</evidence>
<evidence type="ECO:0000256" key="13">
    <source>
        <dbReference type="ARBA" id="ARBA00025536"/>
    </source>
</evidence>
<dbReference type="InterPro" id="IPR056176">
    <property type="entry name" value="TPR_COPA_B"/>
</dbReference>
<evidence type="ECO:0000259" key="17">
    <source>
        <dbReference type="Pfam" id="PF04053"/>
    </source>
</evidence>
<evidence type="ECO:0000256" key="14">
    <source>
        <dbReference type="ARBA" id="ARBA00032920"/>
    </source>
</evidence>
<sequence>MPLRLEIKRELSARSERVKCVDIHPAEPWVLAALFSGNVVIWNYVTETSVKTFECCDVPGTVVASRSAQYGTYTRVWHIVRAAKFIPRKHWIICGADDMNIRVYNYNTMEKIKTFEGHSDYIRGLAIHPTMPYVLSASDDMSIKCWDWDKDWTNTQIFEGHTHYVMQVEFNPKDPNTFASASLDHTVKVWGLNSRQPHFSLEGHLRGVNCVSYFHGGDRPYLVSGADDQLIKVWDYQTKSCVATLEGHTNNVSAVVFHPVLPLIISGSEDGTIRLWHSTTFRQENTLNYGMERVWSVCCHRDSNKVAFGCDEGTIMIKIGHEEPVVSMDRNGKVVWSKNHDIVGTNVKTLGSKTTIVDGERLPLATKEMGSCEIYPQEIAHDPKARLLAVCGDGEYIIYTALLLKNKCFGPALEFVWASHSGMYAVRESTSKVKVFKNFVEHRPFRPLFPVEGIFGGALLGVRSNEFVDFYDWETCSIVRRVEVCPRLVFWSESADLVVIAGETAYFTLRYNGDLVAKYIEQGIEVGEQGIDGSFELEKETCEHVTTGEFIGDCFIYTNAANRLNYCVGGEVITLAHLDKPYYLLGYLPKDDRVYLIDKHHHIVSFSLLLSILIYETAIVRGDFEGARTALQSIPVEHHDKLARFLEGQGLRELAFEVTTDPEHKFELAVQLNNLEEARALVEADESDSKWKQLGDAALSNNDLVLAKKCFARSQDLGGLLLIATSCGDRDGLEKLADVATKSSQFNVSFLALLLLGRVDDAAELLVQTGRIPEAAFFARSYCPSSVARIVDLWKGDLGKASSALADSLTDPESHPELFPDHAASLAAEAHVSKEWGQALPASAYRDVVEQRASRNILAEAQAGQLGSLADVKPRTPSRTISAASVPRSSSSPARSPQPARSLSPLRAASPVLTAPKSRSHSPVRSPSPSSPFRSMASPPAVSVPSTASGSPKLTPAARFSPGSSAFSPARPLPPTDLDAYPGFNGHAASPVRSPAMLSSQPAGVDDLDELFGGQGGGHLQGDVDWIGGVNGGSATGGGAALDDDQFSEFLEPGPQHPASRGADPRRPAASNDDFGDLDDF</sequence>
<evidence type="ECO:0000256" key="11">
    <source>
        <dbReference type="ARBA" id="ARBA00023136"/>
    </source>
</evidence>
<name>A0A0G4J0P2_PLABS</name>
<keyword evidence="5" id="KW-0963">Cytoplasm</keyword>
<evidence type="ECO:0000256" key="7">
    <source>
        <dbReference type="ARBA" id="ARBA00022737"/>
    </source>
</evidence>
<feature type="repeat" description="WD" evidence="15">
    <location>
        <begin position="201"/>
        <end position="244"/>
    </location>
</feature>
<dbReference type="AlphaFoldDB" id="A0A0G4J0P2"/>
<dbReference type="PROSITE" id="PS50294">
    <property type="entry name" value="WD_REPEATS_REGION"/>
    <property type="match status" value="4"/>
</dbReference>
<dbReference type="CDD" id="cd00200">
    <property type="entry name" value="WD40"/>
    <property type="match status" value="1"/>
</dbReference>
<dbReference type="FunFam" id="1.25.40.470:FF:000001">
    <property type="entry name" value="Coatomer subunit beta"/>
    <property type="match status" value="1"/>
</dbReference>
<dbReference type="GO" id="GO:0030126">
    <property type="term" value="C:COPI vesicle coat"/>
    <property type="evidence" value="ECO:0007669"/>
    <property type="project" value="TreeGrafter"/>
</dbReference>
<keyword evidence="20" id="KW-1185">Reference proteome</keyword>
<dbReference type="CDD" id="cd22947">
    <property type="entry name" value="Coatomer_WDAD_beta-like"/>
    <property type="match status" value="1"/>
</dbReference>
<evidence type="ECO:0000256" key="6">
    <source>
        <dbReference type="ARBA" id="ARBA00022574"/>
    </source>
</evidence>
<evidence type="ECO:0000256" key="5">
    <source>
        <dbReference type="ARBA" id="ARBA00022490"/>
    </source>
</evidence>
<dbReference type="InterPro" id="IPR036322">
    <property type="entry name" value="WD40_repeat_dom_sf"/>
</dbReference>
<dbReference type="EMBL" id="CDSF01000111">
    <property type="protein sequence ID" value="CEP01173.1"/>
    <property type="molecule type" value="Genomic_DNA"/>
</dbReference>
<evidence type="ECO:0000256" key="8">
    <source>
        <dbReference type="ARBA" id="ARBA00022892"/>
    </source>
</evidence>
<keyword evidence="4" id="KW-0813">Transport</keyword>
<keyword evidence="9" id="KW-0653">Protein transport</keyword>
<dbReference type="GO" id="GO:0006888">
    <property type="term" value="P:endoplasmic reticulum to Golgi vesicle-mediated transport"/>
    <property type="evidence" value="ECO:0007669"/>
    <property type="project" value="TreeGrafter"/>
</dbReference>
<dbReference type="Proteomes" id="UP000039324">
    <property type="component" value="Unassembled WGS sequence"/>
</dbReference>
<dbReference type="Gene3D" id="1.25.40.470">
    <property type="match status" value="1"/>
</dbReference>
<dbReference type="InterPro" id="IPR015943">
    <property type="entry name" value="WD40/YVTN_repeat-like_dom_sf"/>
</dbReference>
<comment type="function">
    <text evidence="13">The coatomer is a cytosolic protein complex that binds to dilysine motifs and reversibly associates with Golgi non-clathrin-coated vesicles, which further mediate biosynthetic protein transport from the ER, via the Golgi up to the trans Golgi network. Coatomer complex is required for budding from Golgi membranes, and is essential for the retrograde Golgi-to-ER transport of dilysine-tagged proteins.</text>
</comment>
<dbReference type="SMART" id="SM00320">
    <property type="entry name" value="WD40"/>
    <property type="match status" value="7"/>
</dbReference>
<organism evidence="19 20">
    <name type="scientific">Plasmodiophora brassicae</name>
    <name type="common">Clubroot disease agent</name>
    <dbReference type="NCBI Taxonomy" id="37360"/>
    <lineage>
        <taxon>Eukaryota</taxon>
        <taxon>Sar</taxon>
        <taxon>Rhizaria</taxon>
        <taxon>Endomyxa</taxon>
        <taxon>Phytomyxea</taxon>
        <taxon>Plasmodiophorida</taxon>
        <taxon>Plasmodiophoridae</taxon>
        <taxon>Plasmodiophora</taxon>
    </lineage>
</organism>
<dbReference type="STRING" id="37360.A0A0G4J0P2"/>
<dbReference type="PRINTS" id="PR00320">
    <property type="entry name" value="GPROTEINBRPT"/>
</dbReference>
<dbReference type="OrthoDB" id="2150324at2759"/>
<dbReference type="OMA" id="YVDYYPQ"/>
<evidence type="ECO:0000256" key="3">
    <source>
        <dbReference type="ARBA" id="ARBA00010844"/>
    </source>
</evidence>
<feature type="repeat" description="WD" evidence="15">
    <location>
        <begin position="245"/>
        <end position="286"/>
    </location>
</feature>
<dbReference type="PANTHER" id="PTHR19876">
    <property type="entry name" value="COATOMER"/>
    <property type="match status" value="1"/>
</dbReference>
<dbReference type="GO" id="GO:0006890">
    <property type="term" value="P:retrograde vesicle-mediated transport, Golgi to endoplasmic reticulum"/>
    <property type="evidence" value="ECO:0007669"/>
    <property type="project" value="TreeGrafter"/>
</dbReference>
<dbReference type="FunFam" id="2.130.10.10:FF:000016">
    <property type="entry name" value="Coatomer alpha subunit, putative"/>
    <property type="match status" value="1"/>
</dbReference>
<dbReference type="Pfam" id="PF00400">
    <property type="entry name" value="WD40"/>
    <property type="match status" value="5"/>
</dbReference>
<feature type="region of interest" description="Disordered" evidence="16">
    <location>
        <begin position="1031"/>
        <end position="1081"/>
    </location>
</feature>
<evidence type="ECO:0000256" key="10">
    <source>
        <dbReference type="ARBA" id="ARBA00023034"/>
    </source>
</evidence>
<evidence type="ECO:0000256" key="12">
    <source>
        <dbReference type="ARBA" id="ARBA00023329"/>
    </source>
</evidence>
<dbReference type="PROSITE" id="PS50082">
    <property type="entry name" value="WD_REPEATS_2"/>
    <property type="match status" value="4"/>
</dbReference>
<dbReference type="SUPFAM" id="SSF50978">
    <property type="entry name" value="WD40 repeat-like"/>
    <property type="match status" value="1"/>
</dbReference>
<keyword evidence="12" id="KW-0968">Cytoplasmic vesicle</keyword>
<dbReference type="GO" id="GO:0000139">
    <property type="term" value="C:Golgi membrane"/>
    <property type="evidence" value="ECO:0007669"/>
    <property type="project" value="UniProtKB-SubCell"/>
</dbReference>
<dbReference type="InterPro" id="IPR020472">
    <property type="entry name" value="WD40_PAC1"/>
</dbReference>
<keyword evidence="6 15" id="KW-0853">WD repeat</keyword>
<evidence type="ECO:0000259" key="18">
    <source>
        <dbReference type="Pfam" id="PF23953"/>
    </source>
</evidence>
<evidence type="ECO:0000256" key="16">
    <source>
        <dbReference type="SAM" id="MobiDB-lite"/>
    </source>
</evidence>
<dbReference type="InterPro" id="IPR050844">
    <property type="entry name" value="Coatomer_complex_subunit"/>
</dbReference>
<reference evidence="19 20" key="1">
    <citation type="submission" date="2015-02" db="EMBL/GenBank/DDBJ databases">
        <authorList>
            <person name="Chooi Y.-H."/>
        </authorList>
    </citation>
    <scope>NUCLEOTIDE SEQUENCE [LARGE SCALE GENOMIC DNA]</scope>
    <source>
        <strain evidence="19">E3</strain>
    </source>
</reference>
<comment type="subcellular location">
    <subcellularLocation>
        <location evidence="2">Cytoplasmic vesicle</location>
        <location evidence="2">COPI-coated vesicle membrane</location>
        <topology evidence="2">Peripheral membrane protein</topology>
        <orientation evidence="2">Cytoplasmic side</orientation>
    </subcellularLocation>
    <subcellularLocation>
        <location evidence="1">Golgi apparatus membrane</location>
        <topology evidence="1">Peripheral membrane protein</topology>
        <orientation evidence="1">Cytoplasmic side</orientation>
    </subcellularLocation>
</comment>
<dbReference type="GO" id="GO:0006886">
    <property type="term" value="P:intracellular protein transport"/>
    <property type="evidence" value="ECO:0007669"/>
    <property type="project" value="InterPro"/>
</dbReference>
<dbReference type="GO" id="GO:0006891">
    <property type="term" value="P:intra-Golgi vesicle-mediated transport"/>
    <property type="evidence" value="ECO:0007669"/>
    <property type="project" value="TreeGrafter"/>
</dbReference>
<dbReference type="Pfam" id="PF23953">
    <property type="entry name" value="TPR_COPA_B"/>
    <property type="match status" value="1"/>
</dbReference>
<comment type="similarity">
    <text evidence="3">Belongs to the WD repeat COPB2 family.</text>
</comment>
<dbReference type="Gene3D" id="2.130.10.10">
    <property type="entry name" value="YVTN repeat-like/Quinoprotein amine dehydrogenase"/>
    <property type="match status" value="1"/>
</dbReference>
<dbReference type="InterPro" id="IPR001680">
    <property type="entry name" value="WD40_rpt"/>
</dbReference>
<protein>
    <recommendedName>
        <fullName evidence="14">Beta'-coat protein</fullName>
    </recommendedName>
</protein>
<keyword evidence="7" id="KW-0677">Repeat</keyword>
<evidence type="ECO:0000256" key="15">
    <source>
        <dbReference type="PROSITE-ProRule" id="PRU00221"/>
    </source>
</evidence>
<feature type="repeat" description="WD" evidence="15">
    <location>
        <begin position="115"/>
        <end position="147"/>
    </location>
</feature>
<feature type="compositionally biased region" description="Gly residues" evidence="16">
    <location>
        <begin position="1031"/>
        <end position="1040"/>
    </location>
</feature>
<feature type="repeat" description="WD" evidence="15">
    <location>
        <begin position="158"/>
        <end position="200"/>
    </location>
</feature>
<dbReference type="PANTHER" id="PTHR19876:SF2">
    <property type="entry name" value="COATOMER SUBUNIT BETA"/>
    <property type="match status" value="1"/>
</dbReference>
<feature type="region of interest" description="Disordered" evidence="16">
    <location>
        <begin position="868"/>
        <end position="987"/>
    </location>
</feature>
<feature type="compositionally biased region" description="Low complexity" evidence="16">
    <location>
        <begin position="921"/>
        <end position="952"/>
    </location>
</feature>
<evidence type="ECO:0000313" key="20">
    <source>
        <dbReference type="Proteomes" id="UP000039324"/>
    </source>
</evidence>
<dbReference type="Pfam" id="PF04053">
    <property type="entry name" value="B-prop_COPA_B_2nd"/>
    <property type="match status" value="1"/>
</dbReference>
<keyword evidence="10" id="KW-0333">Golgi apparatus</keyword>
<feature type="domain" description="COPA/B TPR" evidence="18">
    <location>
        <begin position="615"/>
        <end position="795"/>
    </location>
</feature>
<proteinExistence type="inferred from homology"/>
<keyword evidence="11" id="KW-0472">Membrane</keyword>
<dbReference type="GO" id="GO:0005198">
    <property type="term" value="F:structural molecule activity"/>
    <property type="evidence" value="ECO:0007669"/>
    <property type="project" value="InterPro"/>
</dbReference>
<feature type="domain" description="COPA/B second beta-propeller" evidence="17">
    <location>
        <begin position="353"/>
        <end position="598"/>
    </location>
</feature>
<accession>A0A0G4J0P2</accession>
<evidence type="ECO:0000256" key="4">
    <source>
        <dbReference type="ARBA" id="ARBA00022448"/>
    </source>
</evidence>
<feature type="compositionally biased region" description="Low complexity" evidence="16">
    <location>
        <begin position="882"/>
        <end position="907"/>
    </location>
</feature>